<feature type="compositionally biased region" description="Basic and acidic residues" evidence="10">
    <location>
        <begin position="1818"/>
        <end position="1827"/>
    </location>
</feature>
<evidence type="ECO:0000256" key="12">
    <source>
        <dbReference type="SAM" id="SignalP"/>
    </source>
</evidence>
<dbReference type="PROSITE" id="PS00232">
    <property type="entry name" value="CADHERIN_1"/>
    <property type="match status" value="5"/>
</dbReference>
<dbReference type="GeneID" id="115465597"/>
<feature type="chain" id="PRO_5028340160" evidence="12">
    <location>
        <begin position="22"/>
        <end position="1859"/>
    </location>
</feature>
<evidence type="ECO:0000256" key="2">
    <source>
        <dbReference type="ARBA" id="ARBA00022692"/>
    </source>
</evidence>
<evidence type="ECO:0000256" key="6">
    <source>
        <dbReference type="ARBA" id="ARBA00022989"/>
    </source>
</evidence>
<evidence type="ECO:0000256" key="4">
    <source>
        <dbReference type="ARBA" id="ARBA00022837"/>
    </source>
</evidence>
<feature type="domain" description="Cadherin" evidence="13">
    <location>
        <begin position="1104"/>
        <end position="1200"/>
    </location>
</feature>
<dbReference type="GO" id="GO:0005509">
    <property type="term" value="F:calcium ion binding"/>
    <property type="evidence" value="ECO:0007669"/>
    <property type="project" value="UniProtKB-UniRule"/>
</dbReference>
<name>A0A6P7X8W1_9AMPH</name>
<feature type="compositionally biased region" description="Polar residues" evidence="10">
    <location>
        <begin position="1703"/>
        <end position="1713"/>
    </location>
</feature>
<dbReference type="FunFam" id="2.60.40.60:FF:000020">
    <property type="entry name" value="Dachsous cadherin-related 1b"/>
    <property type="match status" value="1"/>
</dbReference>
<sequence length="1859" mass="205286">MLTHLLTARFSLSILELECLSLINEVDRENISLLTVKIKAFQLDKYYKTADAVVVVTIEDENDNAPEFEQSVYSISIPENSPNGTTVHIVTAFDKDEGGFNGNFAIIPENSPFQISDKGAITVWNSSELDRETMKETIFQVWAVDAEMEGLNSSALLNITLLDINDNNPEFEMEPFIFTILEGDYRSGLPVKVGSVSARDLDEGANGQITFHVSSEDGKDEFTIQQNGILTTQGLLDREFKDKYELLLHASDNGIPQRQNFTHITVCVLDVNDNSPCFTETEYSATIRVANIKKGDVVLIISAVDKDLGHNSLISYSFESPSNNFFINESTGEIIVLNLARVTTDTVTVLSVIATDHGVPALTAKATVLLCLLVNDTDFGLVFESYNYKFIILEEGAVGTRVGSVKAVTGSLAITVAYSVKTSPDKFSITNDGNIVTRTSLNREERDLYNIVIEAVDSRTPPKTAVTVVAIAVNDINDNPPLFSTLIQTRLTALEGQDSIDFGTFQATDKDIGNNSIISYFLKNCFNGLFHINSSTGSLSATRALDRETVGSYELKVLAIDSGKPQLSAQLELHITVEDINDNPPVFQQKSNIIMVKENEPPQTILRLTATDKDVHYNAIIHYSIEAPSFFNIGELSGNIMTLQPLDYETATQHSIVVKAFNPGEPHFQDTVTITVIVENVNEEGPKFNPPSYHMILEDTSTAGILVVDLNATDENKEFDEGIYYNITDGNLESLFEISSAKGQIILTKHLPKLSTVVHHSLTVSATDAGVPPLSTSVKVMVTLAPSKLSFPVFSEEIYQPAPLSEKALPGTFVIQITALYNASLIYSIVSRIKTDYFSIDQHNGIINTQKYLKVDEFPMLFKVRATDSADPSVFSEASVEAMVLDENDFSPIFTMSLLHASLKEEEPISIQIVQLKALDNDTGRNGFLTYGIQSGDAEKFRINATNGIVYADISFDYEEGPPEYQIVVYAEDDGIPVKKRGYCTVIIHISDINDCKPEFAQSYTMRVEENESVGSVIGRVTATDRDSGDNASILYIITDSGSPFEIDGMLGNIHIKSPLDYETKNQYALTVVAKNNKSAPYHESNIIVNIVLIDVNDNAPEFTQKHYFANVNMINPAATNVITITAMDRDQGENAVVEYYLPLDFMFSQFFMIENPNEGKILTTGNLPRSGEFVLTVLAKDRGYPPLNSTVKLTVNVVDNQLLNQTEISTTVRENTGAKYLVYTFAESESLGKHMTYKIVAGNDGGHFTLNENNGQLRTSKNLNYEERSLYEITVEAQERLSDISASEGSLSENRVKLIIFVEDINEAPSFVESPYSTRILNSVSFRFPVIKVEASDPDSGEYGILRYSLLDQPSSMFSIDEKTGQIFVLSVAGMVGAFSFKVQARDQGGRGLLAQTKVDVTIDPGSVNDDVTMSVNQMINVVEQHIMEIKGTLKDVLEWNVYITDLVANTAEKQAKAEPEEKEVTFIKIVAIDENNQAVPAEEVRGKLKTLQNILQKEFEKIFERNVNISVKNNPNSPMSSELIATIVLSILVCCLVVAFSAFVGITLYRKKRSILKQALSHIENQYPDDHGTEGSSSGANKVNACTTDLMASQESMKDVVGPTTEAKDTNGACTTDLMASQESMKDVVGPTMEARDTNGKTSLGQQNMSKSKHQYPDKYDAEGSLSRKNKDDACTTDLMASQESMKGVVGPTTEAKDTNGKTSLGQQNMSKSKHQYPDKYDAEGSLSRKNKDEKSRVISCNNLEDQSENVVSKERWDHHDLDTAMFIKTNELAKPEVTEGVAYMQEPIVEKPSSVQEENASMFATFPPIHTQQTRNEEDKEAEKTLQGVRFSEEAVILEPKECSDPDCDSGTVRHE</sequence>
<evidence type="ECO:0000256" key="3">
    <source>
        <dbReference type="ARBA" id="ARBA00022737"/>
    </source>
</evidence>
<dbReference type="GO" id="GO:0005886">
    <property type="term" value="C:plasma membrane"/>
    <property type="evidence" value="ECO:0007669"/>
    <property type="project" value="InterPro"/>
</dbReference>
<evidence type="ECO:0000259" key="13">
    <source>
        <dbReference type="PROSITE" id="PS50268"/>
    </source>
</evidence>
<evidence type="ECO:0000313" key="15">
    <source>
        <dbReference type="RefSeq" id="XP_030052037.1"/>
    </source>
</evidence>
<feature type="domain" description="Cadherin" evidence="13">
    <location>
        <begin position="188"/>
        <end position="278"/>
    </location>
</feature>
<dbReference type="InterPro" id="IPR020894">
    <property type="entry name" value="Cadherin_CS"/>
</dbReference>
<evidence type="ECO:0000313" key="14">
    <source>
        <dbReference type="Proteomes" id="UP000515156"/>
    </source>
</evidence>
<evidence type="ECO:0000256" key="8">
    <source>
        <dbReference type="ARBA" id="ARBA00023180"/>
    </source>
</evidence>
<dbReference type="FunFam" id="2.60.40.60:FF:000015">
    <property type="entry name" value="FAT atypical cadherin 1"/>
    <property type="match status" value="3"/>
</dbReference>
<dbReference type="KEGG" id="muo:115465597"/>
<dbReference type="FunFam" id="2.60.40.60:FF:000116">
    <property type="entry name" value="Dachsous cadherin-related 2"/>
    <property type="match status" value="2"/>
</dbReference>
<feature type="domain" description="Cadherin" evidence="13">
    <location>
        <begin position="384"/>
        <end position="483"/>
    </location>
</feature>
<dbReference type="Gene3D" id="2.60.40.60">
    <property type="entry name" value="Cadherins"/>
    <property type="match status" value="14"/>
</dbReference>
<keyword evidence="8" id="KW-0325">Glycoprotein</keyword>
<evidence type="ECO:0000256" key="9">
    <source>
        <dbReference type="PROSITE-ProRule" id="PRU00043"/>
    </source>
</evidence>
<feature type="compositionally biased region" description="Polar residues" evidence="10">
    <location>
        <begin position="1642"/>
        <end position="1652"/>
    </location>
</feature>
<dbReference type="PANTHER" id="PTHR24026:SF133">
    <property type="entry name" value="CADHERIN-RELATED FAMILY MEMBER 2"/>
    <property type="match status" value="1"/>
</dbReference>
<feature type="domain" description="Cadherin" evidence="13">
    <location>
        <begin position="895"/>
        <end position="1000"/>
    </location>
</feature>
<keyword evidence="7 11" id="KW-0472">Membrane</keyword>
<evidence type="ECO:0000256" key="11">
    <source>
        <dbReference type="SAM" id="Phobius"/>
    </source>
</evidence>
<keyword evidence="4 9" id="KW-0106">Calcium</keyword>
<keyword evidence="2 11" id="KW-0812">Transmembrane</keyword>
<gene>
    <name evidence="15" type="primary">LOC115465597</name>
</gene>
<dbReference type="GO" id="GO:0007163">
    <property type="term" value="P:establishment or maintenance of cell polarity"/>
    <property type="evidence" value="ECO:0007669"/>
    <property type="project" value="UniProtKB-ARBA"/>
</dbReference>
<keyword evidence="14" id="KW-1185">Reference proteome</keyword>
<dbReference type="PANTHER" id="PTHR24026">
    <property type="entry name" value="FAT ATYPICAL CADHERIN-RELATED"/>
    <property type="match status" value="1"/>
</dbReference>
<feature type="domain" description="Cadherin" evidence="13">
    <location>
        <begin position="500"/>
        <end position="587"/>
    </location>
</feature>
<keyword evidence="5" id="KW-0130">Cell adhesion</keyword>
<dbReference type="SMART" id="SM00112">
    <property type="entry name" value="CA"/>
    <property type="match status" value="14"/>
</dbReference>
<dbReference type="OrthoDB" id="6252479at2759"/>
<dbReference type="Proteomes" id="UP000515156">
    <property type="component" value="Chromosome 3"/>
</dbReference>
<feature type="domain" description="Cadherin" evidence="13">
    <location>
        <begin position="10"/>
        <end position="68"/>
    </location>
</feature>
<proteinExistence type="predicted"/>
<dbReference type="CDD" id="cd11304">
    <property type="entry name" value="Cadherin_repeat"/>
    <property type="match status" value="14"/>
</dbReference>
<dbReference type="SUPFAM" id="SSF49313">
    <property type="entry name" value="Cadherin-like"/>
    <property type="match status" value="13"/>
</dbReference>
<evidence type="ECO:0000256" key="7">
    <source>
        <dbReference type="ARBA" id="ARBA00023136"/>
    </source>
</evidence>
<dbReference type="FunFam" id="2.60.40.60:FF:000092">
    <property type="entry name" value="Protocadherin 8"/>
    <property type="match status" value="1"/>
</dbReference>
<feature type="signal peptide" evidence="12">
    <location>
        <begin position="1"/>
        <end position="21"/>
    </location>
</feature>
<feature type="domain" description="Cadherin" evidence="13">
    <location>
        <begin position="1313"/>
        <end position="1417"/>
    </location>
</feature>
<feature type="domain" description="Cadherin" evidence="13">
    <location>
        <begin position="1205"/>
        <end position="1312"/>
    </location>
</feature>
<protein>
    <submittedName>
        <fullName evidence="15">Protocadherin Fat 4-like isoform X1</fullName>
    </submittedName>
</protein>
<accession>A0A6P7X8W1</accession>
<dbReference type="RefSeq" id="XP_030052037.1">
    <property type="nucleotide sequence ID" value="XM_030196177.1"/>
</dbReference>
<dbReference type="GO" id="GO:0007156">
    <property type="term" value="P:homophilic cell adhesion via plasma membrane adhesion molecules"/>
    <property type="evidence" value="ECO:0007669"/>
    <property type="project" value="InterPro"/>
</dbReference>
<feature type="region of interest" description="Disordered" evidence="10">
    <location>
        <begin position="1635"/>
        <end position="1738"/>
    </location>
</feature>
<feature type="domain" description="Cadherin" evidence="13">
    <location>
        <begin position="69"/>
        <end position="171"/>
    </location>
</feature>
<reference evidence="15" key="1">
    <citation type="submission" date="2025-08" db="UniProtKB">
        <authorList>
            <consortium name="RefSeq"/>
        </authorList>
    </citation>
    <scope>IDENTIFICATION</scope>
</reference>
<dbReference type="InterPro" id="IPR002126">
    <property type="entry name" value="Cadherin-like_dom"/>
</dbReference>
<feature type="region of interest" description="Disordered" evidence="10">
    <location>
        <begin position="1811"/>
        <end position="1830"/>
    </location>
</feature>
<evidence type="ECO:0000256" key="10">
    <source>
        <dbReference type="SAM" id="MobiDB-lite"/>
    </source>
</evidence>
<feature type="transmembrane region" description="Helical" evidence="11">
    <location>
        <begin position="1525"/>
        <end position="1551"/>
    </location>
</feature>
<dbReference type="InterPro" id="IPR015919">
    <property type="entry name" value="Cadherin-like_sf"/>
</dbReference>
<dbReference type="PRINTS" id="PR00205">
    <property type="entry name" value="CADHERIN"/>
</dbReference>
<dbReference type="InParanoid" id="A0A6P7X8W1"/>
<keyword evidence="3" id="KW-0677">Repeat</keyword>
<feature type="domain" description="Cadherin" evidence="13">
    <location>
        <begin position="689"/>
        <end position="794"/>
    </location>
</feature>
<keyword evidence="12" id="KW-0732">Signal</keyword>
<keyword evidence="6 11" id="KW-1133">Transmembrane helix</keyword>
<comment type="subcellular location">
    <subcellularLocation>
        <location evidence="1">Membrane</location>
    </subcellularLocation>
</comment>
<dbReference type="Pfam" id="PF00028">
    <property type="entry name" value="Cadherin"/>
    <property type="match status" value="12"/>
</dbReference>
<feature type="domain" description="Cadherin" evidence="13">
    <location>
        <begin position="588"/>
        <end position="688"/>
    </location>
</feature>
<evidence type="ECO:0000256" key="5">
    <source>
        <dbReference type="ARBA" id="ARBA00022889"/>
    </source>
</evidence>
<feature type="domain" description="Cadherin" evidence="13">
    <location>
        <begin position="796"/>
        <end position="894"/>
    </location>
</feature>
<dbReference type="PROSITE" id="PS50268">
    <property type="entry name" value="CADHERIN_2"/>
    <property type="match status" value="14"/>
</dbReference>
<feature type="domain" description="Cadherin" evidence="13">
    <location>
        <begin position="291"/>
        <end position="383"/>
    </location>
</feature>
<feature type="domain" description="Cadherin" evidence="13">
    <location>
        <begin position="1000"/>
        <end position="1103"/>
    </location>
</feature>
<organism evidence="14 15">
    <name type="scientific">Microcaecilia unicolor</name>
    <dbReference type="NCBI Taxonomy" id="1415580"/>
    <lineage>
        <taxon>Eukaryota</taxon>
        <taxon>Metazoa</taxon>
        <taxon>Chordata</taxon>
        <taxon>Craniata</taxon>
        <taxon>Vertebrata</taxon>
        <taxon>Euteleostomi</taxon>
        <taxon>Amphibia</taxon>
        <taxon>Gymnophiona</taxon>
        <taxon>Siphonopidae</taxon>
        <taxon>Microcaecilia</taxon>
    </lineage>
</organism>
<evidence type="ECO:0000256" key="1">
    <source>
        <dbReference type="ARBA" id="ARBA00004370"/>
    </source>
</evidence>